<protein>
    <recommendedName>
        <fullName evidence="1">Reverse transcriptase zinc-binding domain-containing protein</fullName>
    </recommendedName>
</protein>
<dbReference type="Proteomes" id="UP001318860">
    <property type="component" value="Unassembled WGS sequence"/>
</dbReference>
<evidence type="ECO:0000259" key="1">
    <source>
        <dbReference type="Pfam" id="PF13966"/>
    </source>
</evidence>
<name>A0ABR0VRY4_REHGL</name>
<feature type="domain" description="Reverse transcriptase zinc-binding" evidence="1">
    <location>
        <begin position="139"/>
        <end position="237"/>
    </location>
</feature>
<gene>
    <name evidence="2" type="ORF">DH2020_028219</name>
</gene>
<organism evidence="2 3">
    <name type="scientific">Rehmannia glutinosa</name>
    <name type="common">Chinese foxglove</name>
    <dbReference type="NCBI Taxonomy" id="99300"/>
    <lineage>
        <taxon>Eukaryota</taxon>
        <taxon>Viridiplantae</taxon>
        <taxon>Streptophyta</taxon>
        <taxon>Embryophyta</taxon>
        <taxon>Tracheophyta</taxon>
        <taxon>Spermatophyta</taxon>
        <taxon>Magnoliopsida</taxon>
        <taxon>eudicotyledons</taxon>
        <taxon>Gunneridae</taxon>
        <taxon>Pentapetalae</taxon>
        <taxon>asterids</taxon>
        <taxon>lamiids</taxon>
        <taxon>Lamiales</taxon>
        <taxon>Orobanchaceae</taxon>
        <taxon>Rehmannieae</taxon>
        <taxon>Rehmannia</taxon>
    </lineage>
</organism>
<evidence type="ECO:0000313" key="3">
    <source>
        <dbReference type="Proteomes" id="UP001318860"/>
    </source>
</evidence>
<sequence>MNPSSLIARVFKAKYFDNGNFMDAQLGFRPSWTWQSILHGRKVLKSGCLKRISSGDNCKIWGDPWVPKHPFVLRSHPPAHIHPNALVLTLIDSDSRTWKSTLINDLFPEEKAKLILSISLNTVVSPDRWYWFHSKNGKFSVKSAYHLIMDNPNDFAEATEFGSSSSGHSPIWKKLWSLKIPSRIIHFGWKLLSRTLPCPENLVRRHLSHPGLCPFCGSNDLSSAHTFFNCPIVAHVWALAGLSETITSFRQVSGDLWARDILLG</sequence>
<comment type="caution">
    <text evidence="2">The sequence shown here is derived from an EMBL/GenBank/DDBJ whole genome shotgun (WGS) entry which is preliminary data.</text>
</comment>
<accession>A0ABR0VRY4</accession>
<dbReference type="Pfam" id="PF13966">
    <property type="entry name" value="zf-RVT"/>
    <property type="match status" value="1"/>
</dbReference>
<dbReference type="EMBL" id="JABTTQ020000758">
    <property type="protein sequence ID" value="KAK6138023.1"/>
    <property type="molecule type" value="Genomic_DNA"/>
</dbReference>
<proteinExistence type="predicted"/>
<keyword evidence="3" id="KW-1185">Reference proteome</keyword>
<evidence type="ECO:0000313" key="2">
    <source>
        <dbReference type="EMBL" id="KAK6138023.1"/>
    </source>
</evidence>
<reference evidence="2 3" key="1">
    <citation type="journal article" date="2021" name="Comput. Struct. Biotechnol. J.">
        <title>De novo genome assembly of the potent medicinal plant Rehmannia glutinosa using nanopore technology.</title>
        <authorList>
            <person name="Ma L."/>
            <person name="Dong C."/>
            <person name="Song C."/>
            <person name="Wang X."/>
            <person name="Zheng X."/>
            <person name="Niu Y."/>
            <person name="Chen S."/>
            <person name="Feng W."/>
        </authorList>
    </citation>
    <scope>NUCLEOTIDE SEQUENCE [LARGE SCALE GENOMIC DNA]</scope>
    <source>
        <strain evidence="2">DH-2019</strain>
    </source>
</reference>
<dbReference type="InterPro" id="IPR026960">
    <property type="entry name" value="RVT-Znf"/>
</dbReference>